<accession>B2IHY2</accession>
<dbReference type="GO" id="GO:0005886">
    <property type="term" value="C:plasma membrane"/>
    <property type="evidence" value="ECO:0007669"/>
    <property type="project" value="UniProtKB-SubCell"/>
</dbReference>
<evidence type="ECO:0000256" key="11">
    <source>
        <dbReference type="SAM" id="Phobius"/>
    </source>
</evidence>
<dbReference type="GO" id="GO:0015095">
    <property type="term" value="F:magnesium ion transmembrane transporter activity"/>
    <property type="evidence" value="ECO:0007669"/>
    <property type="project" value="TreeGrafter"/>
</dbReference>
<reference evidence="12 13" key="2">
    <citation type="journal article" date="2010" name="J. Bacteriol.">
        <title>Complete genome sequence of Beijerinckia indica subsp. indica.</title>
        <authorList>
            <person name="Tamas I."/>
            <person name="Dedysh S.N."/>
            <person name="Liesack W."/>
            <person name="Stott M.B."/>
            <person name="Alam M."/>
            <person name="Murrell J.C."/>
            <person name="Dunfield P.F."/>
        </authorList>
    </citation>
    <scope>NUCLEOTIDE SEQUENCE [LARGE SCALE GENOMIC DNA]</scope>
    <source>
        <strain evidence="13">ATCC 9039 / DSM 1715 / NCIMB 8712</strain>
    </source>
</reference>
<evidence type="ECO:0000256" key="1">
    <source>
        <dbReference type="ARBA" id="ARBA00004651"/>
    </source>
</evidence>
<evidence type="ECO:0000256" key="9">
    <source>
        <dbReference type="ARBA" id="ARBA00023065"/>
    </source>
</evidence>
<dbReference type="SUPFAM" id="SSF143865">
    <property type="entry name" value="CorA soluble domain-like"/>
    <property type="match status" value="1"/>
</dbReference>
<dbReference type="Gene3D" id="3.30.460.20">
    <property type="entry name" value="CorA soluble domain-like"/>
    <property type="match status" value="1"/>
</dbReference>
<reference evidence="13" key="1">
    <citation type="submission" date="2008-03" db="EMBL/GenBank/DDBJ databases">
        <title>Complete sequence of chromosome of Beijerinckia indica subsp. indica ATCC 9039.</title>
        <authorList>
            <consortium name="US DOE Joint Genome Institute"/>
            <person name="Copeland A."/>
            <person name="Lucas S."/>
            <person name="Lapidus A."/>
            <person name="Glavina del Rio T."/>
            <person name="Dalin E."/>
            <person name="Tice H."/>
            <person name="Bruce D."/>
            <person name="Goodwin L."/>
            <person name="Pitluck S."/>
            <person name="LaButti K."/>
            <person name="Schmutz J."/>
            <person name="Larimer F."/>
            <person name="Land M."/>
            <person name="Hauser L."/>
            <person name="Kyrpides N."/>
            <person name="Mikhailova N."/>
            <person name="Dunfield P.F."/>
            <person name="Dedysh S.N."/>
            <person name="Liesack W."/>
            <person name="Saw J.H."/>
            <person name="Alam M."/>
            <person name="Chen Y."/>
            <person name="Murrell J.C."/>
            <person name="Richardson P."/>
        </authorList>
    </citation>
    <scope>NUCLEOTIDE SEQUENCE [LARGE SCALE GENOMIC DNA]</scope>
    <source>
        <strain evidence="13">ATCC 9039 / DSM 1715 / NCIMB 8712</strain>
    </source>
</reference>
<dbReference type="Gene3D" id="1.20.58.340">
    <property type="entry name" value="Magnesium transport protein CorA, transmembrane region"/>
    <property type="match status" value="2"/>
</dbReference>
<keyword evidence="5" id="KW-0997">Cell inner membrane</keyword>
<comment type="subcellular location">
    <subcellularLocation>
        <location evidence="1">Cell membrane</location>
        <topology evidence="1">Multi-pass membrane protein</topology>
    </subcellularLocation>
</comment>
<evidence type="ECO:0000313" key="13">
    <source>
        <dbReference type="Proteomes" id="UP000001695"/>
    </source>
</evidence>
<dbReference type="GO" id="GO:0050897">
    <property type="term" value="F:cobalt ion binding"/>
    <property type="evidence" value="ECO:0007669"/>
    <property type="project" value="TreeGrafter"/>
</dbReference>
<dbReference type="GO" id="GO:0015087">
    <property type="term" value="F:cobalt ion transmembrane transporter activity"/>
    <property type="evidence" value="ECO:0007669"/>
    <property type="project" value="TreeGrafter"/>
</dbReference>
<feature type="transmembrane region" description="Helical" evidence="11">
    <location>
        <begin position="268"/>
        <end position="292"/>
    </location>
</feature>
<evidence type="ECO:0000256" key="8">
    <source>
        <dbReference type="ARBA" id="ARBA00022989"/>
    </source>
</evidence>
<evidence type="ECO:0000256" key="7">
    <source>
        <dbReference type="ARBA" id="ARBA00022833"/>
    </source>
</evidence>
<evidence type="ECO:0000256" key="10">
    <source>
        <dbReference type="ARBA" id="ARBA00023136"/>
    </source>
</evidence>
<comment type="similarity">
    <text evidence="2">Belongs to the CorA metal ion transporter (MIT) (TC 1.A.35) family.</text>
</comment>
<keyword evidence="6 11" id="KW-0812">Transmembrane</keyword>
<protein>
    <submittedName>
        <fullName evidence="12">Mg2 transporter protein CorA family protein</fullName>
    </submittedName>
</protein>
<dbReference type="InterPro" id="IPR045863">
    <property type="entry name" value="CorA_TM1_TM2"/>
</dbReference>
<evidence type="ECO:0000256" key="4">
    <source>
        <dbReference type="ARBA" id="ARBA00022475"/>
    </source>
</evidence>
<feature type="transmembrane region" description="Helical" evidence="11">
    <location>
        <begin position="304"/>
        <end position="322"/>
    </location>
</feature>
<dbReference type="GO" id="GO:0000287">
    <property type="term" value="F:magnesium ion binding"/>
    <property type="evidence" value="ECO:0007669"/>
    <property type="project" value="TreeGrafter"/>
</dbReference>
<dbReference type="RefSeq" id="WP_012385378.1">
    <property type="nucleotide sequence ID" value="NC_010581.1"/>
</dbReference>
<keyword evidence="7" id="KW-0862">Zinc</keyword>
<evidence type="ECO:0000313" key="12">
    <source>
        <dbReference type="EMBL" id="ACB96025.1"/>
    </source>
</evidence>
<dbReference type="EMBL" id="CP001016">
    <property type="protein sequence ID" value="ACB96025.1"/>
    <property type="molecule type" value="Genomic_DNA"/>
</dbReference>
<dbReference type="AlphaFoldDB" id="B2IHY2"/>
<dbReference type="PANTHER" id="PTHR46494">
    <property type="entry name" value="CORA FAMILY METAL ION TRANSPORTER (EUROFUNG)"/>
    <property type="match status" value="1"/>
</dbReference>
<dbReference type="Pfam" id="PF01544">
    <property type="entry name" value="CorA"/>
    <property type="match status" value="1"/>
</dbReference>
<dbReference type="HOGENOM" id="CLU_007127_2_1_5"/>
<sequence>MVEIADPMGLICGYQVTALGDMTAVEWADMDAALADETSVVWLHFNLIDVRARNWISASTHIPSAAKAILLGSDLHMRIEPAGLGLAGVVCDLHHEFVKKSDQLDILRLYLDSHCLISARRQPLTSIDRLRQSLGEGLKLGKPISLVTNFLHHVTDTLGDLILELTSNVEDVEDLILAERCERTGEELGRIRRTAVQLRRHMVPQQHALLGLLSRLPHWVEEGDAASLRTAIERLGALGHDLDLVQERARLLQEQASARLIEATNRNLYILSIVTTMFLPMTLITGIFGMNLGGMPGLSHDQGFWYGIGIMLLTGMVTLLLLRKWKLL</sequence>
<dbReference type="SUPFAM" id="SSF144083">
    <property type="entry name" value="Magnesium transport protein CorA, transmembrane region"/>
    <property type="match status" value="1"/>
</dbReference>
<evidence type="ECO:0000256" key="6">
    <source>
        <dbReference type="ARBA" id="ARBA00022692"/>
    </source>
</evidence>
<dbReference type="CDD" id="cd12834">
    <property type="entry name" value="ZntB_u1"/>
    <property type="match status" value="1"/>
</dbReference>
<keyword evidence="10 11" id="KW-0472">Membrane</keyword>
<evidence type="ECO:0000256" key="2">
    <source>
        <dbReference type="ARBA" id="ARBA00009765"/>
    </source>
</evidence>
<dbReference type="OrthoDB" id="9803484at2"/>
<dbReference type="KEGG" id="bid:Bind_2415"/>
<evidence type="ECO:0000256" key="3">
    <source>
        <dbReference type="ARBA" id="ARBA00022448"/>
    </source>
</evidence>
<dbReference type="eggNOG" id="COG0598">
    <property type="taxonomic scope" value="Bacteria"/>
</dbReference>
<proteinExistence type="inferred from homology"/>
<gene>
    <name evidence="12" type="ordered locus">Bind_2415</name>
</gene>
<organism evidence="12 13">
    <name type="scientific">Beijerinckia indica subsp. indica (strain ATCC 9039 / DSM 1715 / NCIMB 8712)</name>
    <dbReference type="NCBI Taxonomy" id="395963"/>
    <lineage>
        <taxon>Bacteria</taxon>
        <taxon>Pseudomonadati</taxon>
        <taxon>Pseudomonadota</taxon>
        <taxon>Alphaproteobacteria</taxon>
        <taxon>Hyphomicrobiales</taxon>
        <taxon>Beijerinckiaceae</taxon>
        <taxon>Beijerinckia</taxon>
    </lineage>
</organism>
<evidence type="ECO:0000256" key="5">
    <source>
        <dbReference type="ARBA" id="ARBA00022519"/>
    </source>
</evidence>
<keyword evidence="8 11" id="KW-1133">Transmembrane helix</keyword>
<keyword evidence="3" id="KW-0813">Transport</keyword>
<dbReference type="InterPro" id="IPR002523">
    <property type="entry name" value="MgTranspt_CorA/ZnTranspt_ZntB"/>
</dbReference>
<keyword evidence="13" id="KW-1185">Reference proteome</keyword>
<dbReference type="STRING" id="395963.Bind_2415"/>
<keyword evidence="4" id="KW-1003">Cell membrane</keyword>
<dbReference type="PANTHER" id="PTHR46494:SF3">
    <property type="entry name" value="ZINC TRANSPORT PROTEIN ZNTB"/>
    <property type="match status" value="1"/>
</dbReference>
<dbReference type="Proteomes" id="UP000001695">
    <property type="component" value="Chromosome"/>
</dbReference>
<name>B2IHY2_BEII9</name>
<dbReference type="InterPro" id="IPR045861">
    <property type="entry name" value="CorA_cytoplasmic_dom"/>
</dbReference>
<keyword evidence="9" id="KW-0406">Ion transport</keyword>